<evidence type="ECO:0000256" key="7">
    <source>
        <dbReference type="SAM" id="SignalP"/>
    </source>
</evidence>
<dbReference type="GO" id="GO:0030288">
    <property type="term" value="C:outer membrane-bounded periplasmic space"/>
    <property type="evidence" value="ECO:0007669"/>
    <property type="project" value="TreeGrafter"/>
</dbReference>
<reference evidence="8 9" key="1">
    <citation type="submission" date="2014-09" db="EMBL/GenBank/DDBJ databases">
        <title>Vibrio maritimus JCM 19240. (C210) whole genome shotgun sequence.</title>
        <authorList>
            <person name="Sawabe T."/>
            <person name="Meirelles P."/>
            <person name="Nakanishi M."/>
            <person name="Sayaka M."/>
            <person name="Hattori M."/>
            <person name="Ohkuma M."/>
        </authorList>
    </citation>
    <scope>NUCLEOTIDE SEQUENCE [LARGE SCALE GENOMIC DNA]</scope>
    <source>
        <strain evidence="8 9">JCM 19240</strain>
    </source>
</reference>
<reference evidence="8 9" key="2">
    <citation type="submission" date="2014-09" db="EMBL/GenBank/DDBJ databases">
        <authorList>
            <consortium name="NBRP consortium"/>
            <person name="Sawabe T."/>
            <person name="Meirelles P."/>
            <person name="Nakanishi M."/>
            <person name="Sayaka M."/>
            <person name="Hattori M."/>
            <person name="Ohkuma M."/>
        </authorList>
    </citation>
    <scope>NUCLEOTIDE SEQUENCE [LARGE SCALE GENOMIC DNA]</scope>
    <source>
        <strain evidence="8 9">JCM 19240</strain>
    </source>
</reference>
<dbReference type="EMBL" id="BBMT01000001">
    <property type="protein sequence ID" value="GAL32393.1"/>
    <property type="molecule type" value="Genomic_DNA"/>
</dbReference>
<dbReference type="GO" id="GO:0046872">
    <property type="term" value="F:metal ion binding"/>
    <property type="evidence" value="ECO:0007669"/>
    <property type="project" value="UniProtKB-KW"/>
</dbReference>
<feature type="binding site" evidence="6">
    <location>
        <position position="174"/>
    </location>
    <ligand>
        <name>molybdate</name>
        <dbReference type="ChEBI" id="CHEBI:36264"/>
    </ligand>
</feature>
<feature type="binding site" evidence="6">
    <location>
        <position position="33"/>
    </location>
    <ligand>
        <name>molybdate</name>
        <dbReference type="ChEBI" id="CHEBI:36264"/>
    </ligand>
</feature>
<evidence type="ECO:0000256" key="6">
    <source>
        <dbReference type="PIRSR" id="PIRSR004846-1"/>
    </source>
</evidence>
<organism evidence="8 9">
    <name type="scientific">Vibrio maritimus</name>
    <dbReference type="NCBI Taxonomy" id="990268"/>
    <lineage>
        <taxon>Bacteria</taxon>
        <taxon>Pseudomonadati</taxon>
        <taxon>Pseudomonadota</taxon>
        <taxon>Gammaproteobacteria</taxon>
        <taxon>Vibrionales</taxon>
        <taxon>Vibrionaceae</taxon>
        <taxon>Vibrio</taxon>
    </lineage>
</organism>
<dbReference type="Proteomes" id="UP000029224">
    <property type="component" value="Unassembled WGS sequence"/>
</dbReference>
<dbReference type="NCBIfam" id="TIGR01256">
    <property type="entry name" value="modA"/>
    <property type="match status" value="1"/>
</dbReference>
<dbReference type="GO" id="GO:0015689">
    <property type="term" value="P:molybdate ion transport"/>
    <property type="evidence" value="ECO:0007669"/>
    <property type="project" value="InterPro"/>
</dbReference>
<evidence type="ECO:0000256" key="3">
    <source>
        <dbReference type="ARBA" id="ARBA00022723"/>
    </source>
</evidence>
<dbReference type="PIRSF" id="PIRSF004846">
    <property type="entry name" value="ModA"/>
    <property type="match status" value="1"/>
</dbReference>
<protein>
    <submittedName>
        <fullName evidence="8">Molybdenum ABC transporter periplasmic molybdenum-binding protein ModA</fullName>
    </submittedName>
</protein>
<feature type="signal peptide" evidence="7">
    <location>
        <begin position="1"/>
        <end position="23"/>
    </location>
</feature>
<feature type="binding site" evidence="6">
    <location>
        <position position="192"/>
    </location>
    <ligand>
        <name>molybdate</name>
        <dbReference type="ChEBI" id="CHEBI:36264"/>
    </ligand>
</feature>
<dbReference type="InterPro" id="IPR005950">
    <property type="entry name" value="ModA"/>
</dbReference>
<keyword evidence="3 6" id="KW-0479">Metal-binding</keyword>
<feature type="binding site" evidence="6">
    <location>
        <position position="60"/>
    </location>
    <ligand>
        <name>molybdate</name>
        <dbReference type="ChEBI" id="CHEBI:36264"/>
    </ligand>
</feature>
<keyword evidence="2 6" id="KW-0500">Molybdenum</keyword>
<dbReference type="GO" id="GO:1901359">
    <property type="term" value="F:tungstate binding"/>
    <property type="evidence" value="ECO:0007669"/>
    <property type="project" value="UniProtKB-ARBA"/>
</dbReference>
<gene>
    <name evidence="8" type="ORF">JCM19240_5824</name>
</gene>
<evidence type="ECO:0000256" key="5">
    <source>
        <dbReference type="ARBA" id="ARBA00062515"/>
    </source>
</evidence>
<comment type="similarity">
    <text evidence="1">Belongs to the bacterial solute-binding protein ModA family.</text>
</comment>
<keyword evidence="4 7" id="KW-0732">Signal</keyword>
<dbReference type="PANTHER" id="PTHR30632">
    <property type="entry name" value="MOLYBDATE-BINDING PERIPLASMIC PROTEIN"/>
    <property type="match status" value="1"/>
</dbReference>
<keyword evidence="9" id="KW-1185">Reference proteome</keyword>
<evidence type="ECO:0000313" key="8">
    <source>
        <dbReference type="EMBL" id="GAL32393.1"/>
    </source>
</evidence>
<dbReference type="Pfam" id="PF13531">
    <property type="entry name" value="SBP_bac_11"/>
    <property type="match status" value="1"/>
</dbReference>
<comment type="caution">
    <text evidence="8">The sequence shown here is derived from an EMBL/GenBank/DDBJ whole genome shotgun (WGS) entry which is preliminary data.</text>
</comment>
<dbReference type="Gene3D" id="3.40.190.10">
    <property type="entry name" value="Periplasmic binding protein-like II"/>
    <property type="match status" value="2"/>
</dbReference>
<proteinExistence type="inferred from homology"/>
<feature type="binding site" evidence="6">
    <location>
        <position position="147"/>
    </location>
    <ligand>
        <name>molybdate</name>
        <dbReference type="ChEBI" id="CHEBI:36264"/>
    </ligand>
</feature>
<dbReference type="SUPFAM" id="SSF53850">
    <property type="entry name" value="Periplasmic binding protein-like II"/>
    <property type="match status" value="1"/>
</dbReference>
<name>A0A090SZP6_9VIBR</name>
<dbReference type="FunFam" id="3.40.190.10:FF:000035">
    <property type="entry name" value="Molybdate ABC transporter substrate-binding protein"/>
    <property type="match status" value="1"/>
</dbReference>
<comment type="subunit">
    <text evidence="5">The complex is composed of two ATP-binding proteins (ModC), two transmembrane proteins (ModB) and a solute-binding protein (ModA).</text>
</comment>
<evidence type="ECO:0000313" key="9">
    <source>
        <dbReference type="Proteomes" id="UP000029224"/>
    </source>
</evidence>
<feature type="chain" id="PRO_5001863538" evidence="7">
    <location>
        <begin position="24"/>
        <end position="258"/>
    </location>
</feature>
<dbReference type="InterPro" id="IPR050682">
    <property type="entry name" value="ModA/WtpA"/>
</dbReference>
<dbReference type="GO" id="GO:0030973">
    <property type="term" value="F:molybdate ion binding"/>
    <property type="evidence" value="ECO:0007669"/>
    <property type="project" value="TreeGrafter"/>
</dbReference>
<evidence type="ECO:0000256" key="1">
    <source>
        <dbReference type="ARBA" id="ARBA00009175"/>
    </source>
</evidence>
<evidence type="ECO:0000256" key="4">
    <source>
        <dbReference type="ARBA" id="ARBA00022729"/>
    </source>
</evidence>
<accession>A0A090SZP6</accession>
<dbReference type="OrthoDB" id="9785015at2"/>
<dbReference type="PANTHER" id="PTHR30632:SF17">
    <property type="entry name" value="MOLYBDATE-BINDING PROTEIN MODA"/>
    <property type="match status" value="1"/>
</dbReference>
<dbReference type="AlphaFoldDB" id="A0A090SZP6"/>
<sequence>MRTVITWLLVTLSQFAVVQFATAKPLTVFAASSMTNAVNELSQTFEREYGIEVRAVYAGSSSLARQIQREAPADVFISANVRWVDYLVSQKVISASNIQHIARNKLVLITSKSNSEETSFDISKQSDWQQYLTDERLAIGQVNAVPAGIYAKQALESLGLWPTVRSQLAPVNNVRQVLALVDRKEAPLGIVYSSDLMVSDGVTKLADFPDSSHDAIDYPLVTLNHDKQTKQFAEFVTSEQGQTILRQHGFITDREANL</sequence>
<evidence type="ECO:0000256" key="2">
    <source>
        <dbReference type="ARBA" id="ARBA00022505"/>
    </source>
</evidence>